<sequence length="144" mass="16965">MKKIIGITTAVVLFACLSTVSAHAGSARRHTIEGIMLGTGVAILSAAIINEINHDSKPYYKNHYAKPVGNHHTKYAYQNRYDRNFRSHYKNGHWVIEKIWVQPVYEKKWNPGHYNRRGKWIKGRYENFLVKDGYWQKTKIWVRY</sequence>
<evidence type="ECO:0000256" key="1">
    <source>
        <dbReference type="SAM" id="SignalP"/>
    </source>
</evidence>
<feature type="chain" id="PRO_5011473162" description="YXWGXW repeat-containing protein" evidence="1">
    <location>
        <begin position="25"/>
        <end position="144"/>
    </location>
</feature>
<evidence type="ECO:0008006" key="4">
    <source>
        <dbReference type="Google" id="ProtNLM"/>
    </source>
</evidence>
<keyword evidence="1" id="KW-0732">Signal</keyword>
<proteinExistence type="predicted"/>
<dbReference type="Proteomes" id="UP000199608">
    <property type="component" value="Unassembled WGS sequence"/>
</dbReference>
<feature type="signal peptide" evidence="1">
    <location>
        <begin position="1"/>
        <end position="24"/>
    </location>
</feature>
<dbReference type="AlphaFoldDB" id="A0A1H2F965"/>
<evidence type="ECO:0000313" key="3">
    <source>
        <dbReference type="Proteomes" id="UP000199608"/>
    </source>
</evidence>
<reference evidence="3" key="1">
    <citation type="submission" date="2016-10" db="EMBL/GenBank/DDBJ databases">
        <authorList>
            <person name="Varghese N."/>
            <person name="Submissions S."/>
        </authorList>
    </citation>
    <scope>NUCLEOTIDE SEQUENCE [LARGE SCALE GENOMIC DNA]</scope>
    <source>
        <strain evidence="3">DSM 3384</strain>
    </source>
</reference>
<protein>
    <recommendedName>
        <fullName evidence="4">YXWGXW repeat-containing protein</fullName>
    </recommendedName>
</protein>
<evidence type="ECO:0000313" key="2">
    <source>
        <dbReference type="EMBL" id="SDU03862.1"/>
    </source>
</evidence>
<keyword evidence="3" id="KW-1185">Reference proteome</keyword>
<organism evidence="2 3">
    <name type="scientific">Desulfobacula phenolica</name>
    <dbReference type="NCBI Taxonomy" id="90732"/>
    <lineage>
        <taxon>Bacteria</taxon>
        <taxon>Pseudomonadati</taxon>
        <taxon>Thermodesulfobacteriota</taxon>
        <taxon>Desulfobacteria</taxon>
        <taxon>Desulfobacterales</taxon>
        <taxon>Desulfobacteraceae</taxon>
        <taxon>Desulfobacula</taxon>
    </lineage>
</organism>
<name>A0A1H2F965_9BACT</name>
<gene>
    <name evidence="2" type="ORF">SAMN04487931_10428</name>
</gene>
<dbReference type="PROSITE" id="PS51257">
    <property type="entry name" value="PROKAR_LIPOPROTEIN"/>
    <property type="match status" value="1"/>
</dbReference>
<accession>A0A1H2F965</accession>
<dbReference type="EMBL" id="FNLL01000004">
    <property type="protein sequence ID" value="SDU03862.1"/>
    <property type="molecule type" value="Genomic_DNA"/>
</dbReference>
<dbReference type="RefSeq" id="WP_092232239.1">
    <property type="nucleotide sequence ID" value="NZ_FNLL01000004.1"/>
</dbReference>